<dbReference type="EMBL" id="GBRH01160239">
    <property type="protein sequence ID" value="JAE37657.1"/>
    <property type="molecule type" value="Transcribed_RNA"/>
</dbReference>
<proteinExistence type="predicted"/>
<sequence>MTITKQSSGQWSNREVQYTRNEMKQQSSYLVS</sequence>
<dbReference type="AlphaFoldDB" id="A0A0A9HLR6"/>
<organism evidence="2">
    <name type="scientific">Arundo donax</name>
    <name type="common">Giant reed</name>
    <name type="synonym">Donax arundinaceus</name>
    <dbReference type="NCBI Taxonomy" id="35708"/>
    <lineage>
        <taxon>Eukaryota</taxon>
        <taxon>Viridiplantae</taxon>
        <taxon>Streptophyta</taxon>
        <taxon>Embryophyta</taxon>
        <taxon>Tracheophyta</taxon>
        <taxon>Spermatophyta</taxon>
        <taxon>Magnoliopsida</taxon>
        <taxon>Liliopsida</taxon>
        <taxon>Poales</taxon>
        <taxon>Poaceae</taxon>
        <taxon>PACMAD clade</taxon>
        <taxon>Arundinoideae</taxon>
        <taxon>Arundineae</taxon>
        <taxon>Arundo</taxon>
    </lineage>
</organism>
<reference evidence="2" key="2">
    <citation type="journal article" date="2015" name="Data Brief">
        <title>Shoot transcriptome of the giant reed, Arundo donax.</title>
        <authorList>
            <person name="Barrero R.A."/>
            <person name="Guerrero F.D."/>
            <person name="Moolhuijzen P."/>
            <person name="Goolsby J.A."/>
            <person name="Tidwell J."/>
            <person name="Bellgard S.E."/>
            <person name="Bellgard M.I."/>
        </authorList>
    </citation>
    <scope>NUCLEOTIDE SEQUENCE</scope>
    <source>
        <tissue evidence="2">Shoot tissue taken approximately 20 cm above the soil surface</tissue>
    </source>
</reference>
<evidence type="ECO:0000256" key="1">
    <source>
        <dbReference type="SAM" id="MobiDB-lite"/>
    </source>
</evidence>
<evidence type="ECO:0000313" key="2">
    <source>
        <dbReference type="EMBL" id="JAE37657.1"/>
    </source>
</evidence>
<name>A0A0A9HLR6_ARUDO</name>
<accession>A0A0A9HLR6</accession>
<reference evidence="2" key="1">
    <citation type="submission" date="2014-09" db="EMBL/GenBank/DDBJ databases">
        <authorList>
            <person name="Magalhaes I.L.F."/>
            <person name="Oliveira U."/>
            <person name="Santos F.R."/>
            <person name="Vidigal T.H.D.A."/>
            <person name="Brescovit A.D."/>
            <person name="Santos A.J."/>
        </authorList>
    </citation>
    <scope>NUCLEOTIDE SEQUENCE</scope>
    <source>
        <tissue evidence="2">Shoot tissue taken approximately 20 cm above the soil surface</tissue>
    </source>
</reference>
<feature type="region of interest" description="Disordered" evidence="1">
    <location>
        <begin position="1"/>
        <end position="32"/>
    </location>
</feature>
<protein>
    <submittedName>
        <fullName evidence="2">Uncharacterized protein</fullName>
    </submittedName>
</protein>